<evidence type="ECO:0000313" key="2">
    <source>
        <dbReference type="Proteomes" id="UP000319499"/>
    </source>
</evidence>
<dbReference type="EMBL" id="SELH01000016">
    <property type="protein sequence ID" value="TWP28980.1"/>
    <property type="molecule type" value="Genomic_DNA"/>
</dbReference>
<dbReference type="InterPro" id="IPR019854">
    <property type="entry name" value="Motility-assoc_prot_GldC"/>
</dbReference>
<dbReference type="NCBIfam" id="TIGR03515">
    <property type="entry name" value="GldC"/>
    <property type="match status" value="1"/>
</dbReference>
<evidence type="ECO:0000313" key="1">
    <source>
        <dbReference type="EMBL" id="TWP28980.1"/>
    </source>
</evidence>
<dbReference type="RefSeq" id="WP_146261910.1">
    <property type="nucleotide sequence ID" value="NZ_SELG01000031.1"/>
</dbReference>
<name>A0A563DFK5_9FLAO</name>
<comment type="caution">
    <text evidence="1">The sequence shown here is derived from an EMBL/GenBank/DDBJ whole genome shotgun (WGS) entry which is preliminary data.</text>
</comment>
<proteinExistence type="predicted"/>
<keyword evidence="2" id="KW-1185">Reference proteome</keyword>
<dbReference type="OrthoDB" id="893422at2"/>
<organism evidence="1 2">
    <name type="scientific">Apibacter muscae</name>
    <dbReference type="NCBI Taxonomy" id="2509004"/>
    <lineage>
        <taxon>Bacteria</taxon>
        <taxon>Pseudomonadati</taxon>
        <taxon>Bacteroidota</taxon>
        <taxon>Flavobacteriia</taxon>
        <taxon>Flavobacteriales</taxon>
        <taxon>Weeksellaceae</taxon>
        <taxon>Apibacter</taxon>
    </lineage>
</organism>
<dbReference type="Pfam" id="PF19937">
    <property type="entry name" value="GldC-like"/>
    <property type="match status" value="1"/>
</dbReference>
<dbReference type="AlphaFoldDB" id="A0A563DFK5"/>
<gene>
    <name evidence="1" type="primary">gldC</name>
    <name evidence="1" type="ORF">ETU09_03855</name>
</gene>
<accession>A0A563DFK5</accession>
<protein>
    <submittedName>
        <fullName evidence="1">Gliding motility protein GldC</fullName>
    </submittedName>
</protein>
<reference evidence="1 2" key="1">
    <citation type="submission" date="2019-02" db="EMBL/GenBank/DDBJ databases">
        <title>Apibacter muscae sp. nov.: a novel member of the house fly microbiota.</title>
        <authorList>
            <person name="Park R."/>
        </authorList>
    </citation>
    <scope>NUCLEOTIDE SEQUENCE [LARGE SCALE GENOMIC DNA]</scope>
    <source>
        <strain evidence="1 2">AL1</strain>
    </source>
</reference>
<sequence length="108" mass="12542">MKETEINFAIDLDENHIPEKIIWAAPDGGVVGQETKSILLSVWDHKTKEALRIDLWTKEMPVDEMKRFIHQVFISLGDTYQKATDEEDVAEEIRKFAEYFADRSGIKM</sequence>
<dbReference type="Proteomes" id="UP000319499">
    <property type="component" value="Unassembled WGS sequence"/>
</dbReference>